<keyword evidence="3" id="KW-1185">Reference proteome</keyword>
<evidence type="ECO:0000256" key="1">
    <source>
        <dbReference type="SAM" id="MobiDB-lite"/>
    </source>
</evidence>
<sequence length="263" mass="30217">MAAAAILDDREVTSCYAIQSIVRISQKGENTESVGSLLRAHTRRRTSRSIKERSDMLVDFTGTDFSDPKTGIHATVLLEDAFKGGFPLSRNFYVRVFFVEKSQEEMADVLRYRARGKDYYLCVHDSGEVKLHKLIQFPRNNKYFFLIEKINNGFESPVTFKSLKTKQYLYCDEHGKAFMGNANSNEGPRDRQAWFTFIEHKGHILLPHANGNGVESEDDNVHADMEDGNSRDSGRRNLDILEMDMYRERREHSSEIIIYVSAV</sequence>
<gene>
    <name evidence="2" type="ORF">PLOB_00018159</name>
</gene>
<evidence type="ECO:0000313" key="3">
    <source>
        <dbReference type="Proteomes" id="UP001159405"/>
    </source>
</evidence>
<reference evidence="2 3" key="1">
    <citation type="submission" date="2022-05" db="EMBL/GenBank/DDBJ databases">
        <authorList>
            <consortium name="Genoscope - CEA"/>
            <person name="William W."/>
        </authorList>
    </citation>
    <scope>NUCLEOTIDE SEQUENCE [LARGE SCALE GENOMIC DNA]</scope>
</reference>
<comment type="caution">
    <text evidence="2">The sequence shown here is derived from an EMBL/GenBank/DDBJ whole genome shotgun (WGS) entry which is preliminary data.</text>
</comment>
<protein>
    <submittedName>
        <fullName evidence="2">Uncharacterized protein</fullName>
    </submittedName>
</protein>
<feature type="region of interest" description="Disordered" evidence="1">
    <location>
        <begin position="209"/>
        <end position="234"/>
    </location>
</feature>
<organism evidence="2 3">
    <name type="scientific">Porites lobata</name>
    <dbReference type="NCBI Taxonomy" id="104759"/>
    <lineage>
        <taxon>Eukaryota</taxon>
        <taxon>Metazoa</taxon>
        <taxon>Cnidaria</taxon>
        <taxon>Anthozoa</taxon>
        <taxon>Hexacorallia</taxon>
        <taxon>Scleractinia</taxon>
        <taxon>Fungiina</taxon>
        <taxon>Poritidae</taxon>
        <taxon>Porites</taxon>
    </lineage>
</organism>
<name>A0ABN8RAF4_9CNID</name>
<feature type="compositionally biased region" description="Basic and acidic residues" evidence="1">
    <location>
        <begin position="219"/>
        <end position="234"/>
    </location>
</feature>
<dbReference type="EMBL" id="CALNXK010000212">
    <property type="protein sequence ID" value="CAH3176374.1"/>
    <property type="molecule type" value="Genomic_DNA"/>
</dbReference>
<dbReference type="Proteomes" id="UP001159405">
    <property type="component" value="Unassembled WGS sequence"/>
</dbReference>
<evidence type="ECO:0000313" key="2">
    <source>
        <dbReference type="EMBL" id="CAH3176374.1"/>
    </source>
</evidence>
<proteinExistence type="predicted"/>
<accession>A0ABN8RAF4</accession>